<comment type="caution">
    <text evidence="2">The sequence shown here is derived from an EMBL/GenBank/DDBJ whole genome shotgun (WGS) entry which is preliminary data.</text>
</comment>
<evidence type="ECO:0000256" key="1">
    <source>
        <dbReference type="SAM" id="MobiDB-lite"/>
    </source>
</evidence>
<name>A0ABS9H4I3_9ACTN</name>
<feature type="compositionally biased region" description="Basic and acidic residues" evidence="1">
    <location>
        <begin position="357"/>
        <end position="383"/>
    </location>
</feature>
<evidence type="ECO:0000313" key="2">
    <source>
        <dbReference type="EMBL" id="MCF6376170.1"/>
    </source>
</evidence>
<protein>
    <recommendedName>
        <fullName evidence="4">PPE domain-containing protein</fullName>
    </recommendedName>
</protein>
<evidence type="ECO:0008006" key="4">
    <source>
        <dbReference type="Google" id="ProtNLM"/>
    </source>
</evidence>
<dbReference type="EMBL" id="JAKJHZ010000001">
    <property type="protein sequence ID" value="MCF6376170.1"/>
    <property type="molecule type" value="Genomic_DNA"/>
</dbReference>
<keyword evidence="3" id="KW-1185">Reference proteome</keyword>
<organism evidence="2 3">
    <name type="scientific">Nocardioides potassii</name>
    <dbReference type="NCBI Taxonomy" id="2911371"/>
    <lineage>
        <taxon>Bacteria</taxon>
        <taxon>Bacillati</taxon>
        <taxon>Actinomycetota</taxon>
        <taxon>Actinomycetes</taxon>
        <taxon>Propionibacteriales</taxon>
        <taxon>Nocardioidaceae</taxon>
        <taxon>Nocardioides</taxon>
    </lineage>
</organism>
<sequence length="433" mass="44435">MPANPFELRADVRPLDAAAARWAEIGELMARRGDELVEAARRATEGWDAEAAESYEQHRRQVLVNLDRFTALALQVSASLRAISSVLTTSQEELDRSWEKVALVPHEVVGESRHLVFKPDDDDGRGKVTSSQAETDEIRGRLRLSLDEESARLRTACAELVTVRTELSTLTGGVFGRRIGPGVGPGFGPGGEESGVGTVLPSTSVTSVPGAAQSGLSAAGLPPVAPISVDMPHLTGLSAAALAPFVASAAAGAAGRAGARRAAGATTPAAGGMGMGAMGARAGTMSGGAAGGRAGARRLAAPRLEGEDDADAAAQARQGEKDAKRAALEEKRAARAARKAEREAERNGRSDTAPGTGKKDAKGKKDEDDERAPRETEESHDADDSSDSGDSGGRPAAITVVTYEPGEEPATDGAPAAGPDGADAGGVEDVRRS</sequence>
<accession>A0ABS9H4I3</accession>
<feature type="compositionally biased region" description="Low complexity" evidence="1">
    <location>
        <begin position="411"/>
        <end position="427"/>
    </location>
</feature>
<reference evidence="2 3" key="1">
    <citation type="submission" date="2022-01" db="EMBL/GenBank/DDBJ databases">
        <title>Nocardioides sp. nov., an actinomycete isolated from mining soil.</title>
        <authorList>
            <person name="Liu L."/>
        </authorList>
    </citation>
    <scope>NUCLEOTIDE SEQUENCE [LARGE SCALE GENOMIC DNA]</scope>
    <source>
        <strain evidence="2 3">KLBMP 9356</strain>
    </source>
</reference>
<dbReference type="RefSeq" id="WP_236397648.1">
    <property type="nucleotide sequence ID" value="NZ_JAKJHZ010000001.1"/>
</dbReference>
<feature type="region of interest" description="Disordered" evidence="1">
    <location>
        <begin position="302"/>
        <end position="433"/>
    </location>
</feature>
<feature type="compositionally biased region" description="Basic and acidic residues" evidence="1">
    <location>
        <begin position="318"/>
        <end position="349"/>
    </location>
</feature>
<dbReference type="Proteomes" id="UP001201161">
    <property type="component" value="Unassembled WGS sequence"/>
</dbReference>
<gene>
    <name evidence="2" type="ORF">L2K70_00960</name>
</gene>
<proteinExistence type="predicted"/>
<evidence type="ECO:0000313" key="3">
    <source>
        <dbReference type="Proteomes" id="UP001201161"/>
    </source>
</evidence>